<comment type="cofactor">
    <cofactor evidence="1">
        <name>FAD</name>
        <dbReference type="ChEBI" id="CHEBI:57692"/>
    </cofactor>
</comment>
<comment type="caution">
    <text evidence="6">The sequence shown here is derived from an EMBL/GenBank/DDBJ whole genome shotgun (WGS) entry which is preliminary data.</text>
</comment>
<reference evidence="7" key="1">
    <citation type="journal article" date="2017" name="Environ. Microbiol. Rep.">
        <title>Genetic Diversity of Marine Anaerobic Ammonium-Oxidizing Bacteria as Revealed by Genomic and Proteomic Analyses of 'Candidatus Scalindua japonica'.</title>
        <authorList>
            <person name="Oshiki M."/>
            <person name="Mizuto K."/>
            <person name="Kimura Z."/>
            <person name="Kindaichi T."/>
            <person name="Satoh H."/>
            <person name="Okabe S."/>
        </authorList>
    </citation>
    <scope>NUCLEOTIDE SEQUENCE [LARGE SCALE GENOMIC DNA]</scope>
    <source>
        <strain evidence="7">husup-a2</strain>
    </source>
</reference>
<protein>
    <submittedName>
        <fullName evidence="6">Dehydrogenase</fullName>
    </submittedName>
</protein>
<evidence type="ECO:0000256" key="1">
    <source>
        <dbReference type="ARBA" id="ARBA00001974"/>
    </source>
</evidence>
<organism evidence="6 7">
    <name type="scientific">Candidatus Scalindua japonica</name>
    <dbReference type="NCBI Taxonomy" id="1284222"/>
    <lineage>
        <taxon>Bacteria</taxon>
        <taxon>Pseudomonadati</taxon>
        <taxon>Planctomycetota</taxon>
        <taxon>Candidatus Brocadiia</taxon>
        <taxon>Candidatus Brocadiales</taxon>
        <taxon>Candidatus Scalinduaceae</taxon>
        <taxon>Candidatus Scalindua</taxon>
    </lineage>
</organism>
<dbReference type="SUPFAM" id="SSF56176">
    <property type="entry name" value="FAD-binding/transporter-associated domain-like"/>
    <property type="match status" value="1"/>
</dbReference>
<dbReference type="Gene3D" id="1.10.45.10">
    <property type="entry name" value="Vanillyl-alcohol Oxidase, Chain A, domain 4"/>
    <property type="match status" value="1"/>
</dbReference>
<dbReference type="GO" id="GO:0016491">
    <property type="term" value="F:oxidoreductase activity"/>
    <property type="evidence" value="ECO:0007669"/>
    <property type="project" value="UniProtKB-KW"/>
</dbReference>
<dbReference type="GO" id="GO:0071949">
    <property type="term" value="F:FAD binding"/>
    <property type="evidence" value="ECO:0007669"/>
    <property type="project" value="InterPro"/>
</dbReference>
<feature type="domain" description="FAD-binding PCMH-type" evidence="5">
    <location>
        <begin position="43"/>
        <end position="223"/>
    </location>
</feature>
<proteinExistence type="predicted"/>
<dbReference type="InterPro" id="IPR006094">
    <property type="entry name" value="Oxid_FAD_bind_N"/>
</dbReference>
<evidence type="ECO:0000259" key="5">
    <source>
        <dbReference type="PROSITE" id="PS51387"/>
    </source>
</evidence>
<dbReference type="EMBL" id="BAOS01000044">
    <property type="protein sequence ID" value="GAX62839.1"/>
    <property type="molecule type" value="Genomic_DNA"/>
</dbReference>
<dbReference type="PROSITE" id="PS51387">
    <property type="entry name" value="FAD_PCMH"/>
    <property type="match status" value="1"/>
</dbReference>
<dbReference type="InterPro" id="IPR016169">
    <property type="entry name" value="FAD-bd_PCMH_sub2"/>
</dbReference>
<dbReference type="OrthoDB" id="9767256at2"/>
<dbReference type="Pfam" id="PF02913">
    <property type="entry name" value="FAD-oxidase_C"/>
    <property type="match status" value="2"/>
</dbReference>
<dbReference type="SUPFAM" id="SSF55103">
    <property type="entry name" value="FAD-linked oxidases, C-terminal domain"/>
    <property type="match status" value="1"/>
</dbReference>
<dbReference type="InterPro" id="IPR016166">
    <property type="entry name" value="FAD-bd_PCMH"/>
</dbReference>
<gene>
    <name evidence="6" type="ORF">SCALIN_C44_0020</name>
</gene>
<evidence type="ECO:0000313" key="7">
    <source>
        <dbReference type="Proteomes" id="UP000218542"/>
    </source>
</evidence>
<dbReference type="InterPro" id="IPR004113">
    <property type="entry name" value="FAD-bd_oxidored_4_C"/>
</dbReference>
<accession>A0A286U3X4</accession>
<sequence>MEHNIYNSGIQPEVFKELCDTIGRENIVGSIKGGECYFFDTTKENSTHGLVARPHSTKQVSNIVSIAEKYNIPVFIRGGGAGMSKRSVYIEDGISLDLKNMNCIEDLNARDLTVTVEPGVVAKDLQNEAAKFSLFYPYWSGSNVFSTIGESVAECTGGMAGMKHGVTRDYVLALEIVLPDGSIINTGRKTLKSVAGYDLTRFFVGSEGTLGVLTKITLKLLPMPEKRCTIMSYFKDIDSALNVTDSILIKNHLHPCSLGFADKAAIAAARDSIEGISEEAEAMLFIDIDGNEKNVVNDVSVIDSICRENSTLKTSVTNTDEERNTLWNISNSVSPFLFNAVSCGFEEDFTVPGSRVREVLKKVYELSRVHSLQVALFGNIGEGHIHLSLYGNGEEGDASANNLLSEILKGVVRIGGNIVTELAPHEIEIMKDMKNMFDPKGIMNPGKLLIRDGFLSKKRNISLFSKDFRNWNPHKSEEITNIQK</sequence>
<evidence type="ECO:0000256" key="2">
    <source>
        <dbReference type="ARBA" id="ARBA00022630"/>
    </source>
</evidence>
<dbReference type="FunFam" id="1.10.45.10:FF:000001">
    <property type="entry name" value="D-lactate dehydrogenase mitochondrial"/>
    <property type="match status" value="1"/>
</dbReference>
<evidence type="ECO:0000256" key="3">
    <source>
        <dbReference type="ARBA" id="ARBA00022827"/>
    </source>
</evidence>
<dbReference type="Proteomes" id="UP000218542">
    <property type="component" value="Unassembled WGS sequence"/>
</dbReference>
<keyword evidence="4" id="KW-0560">Oxidoreductase</keyword>
<dbReference type="Pfam" id="PF01565">
    <property type="entry name" value="FAD_binding_4"/>
    <property type="match status" value="1"/>
</dbReference>
<evidence type="ECO:0000256" key="4">
    <source>
        <dbReference type="ARBA" id="ARBA00023002"/>
    </source>
</evidence>
<dbReference type="InterPro" id="IPR036318">
    <property type="entry name" value="FAD-bd_PCMH-like_sf"/>
</dbReference>
<evidence type="ECO:0000313" key="6">
    <source>
        <dbReference type="EMBL" id="GAX62839.1"/>
    </source>
</evidence>
<keyword evidence="2" id="KW-0285">Flavoprotein</keyword>
<dbReference type="RefSeq" id="WP_096896233.1">
    <property type="nucleotide sequence ID" value="NZ_BAOS01000044.1"/>
</dbReference>
<dbReference type="InterPro" id="IPR051914">
    <property type="entry name" value="FAD-linked_OxidoTrans_Type4"/>
</dbReference>
<name>A0A286U3X4_9BACT</name>
<dbReference type="Gene3D" id="3.30.465.10">
    <property type="match status" value="1"/>
</dbReference>
<dbReference type="AlphaFoldDB" id="A0A286U3X4"/>
<dbReference type="PANTHER" id="PTHR42934:SF1">
    <property type="entry name" value="GLYCOLATE OXIDASE SUBUNIT GLCD"/>
    <property type="match status" value="1"/>
</dbReference>
<keyword evidence="3" id="KW-0274">FAD</keyword>
<dbReference type="InterPro" id="IPR016171">
    <property type="entry name" value="Vanillyl_alc_oxidase_C-sub2"/>
</dbReference>
<dbReference type="InterPro" id="IPR016164">
    <property type="entry name" value="FAD-linked_Oxase-like_C"/>
</dbReference>
<keyword evidence="7" id="KW-1185">Reference proteome</keyword>
<dbReference type="PANTHER" id="PTHR42934">
    <property type="entry name" value="GLYCOLATE OXIDASE SUBUNIT GLCD"/>
    <property type="match status" value="1"/>
</dbReference>
<dbReference type="Gene3D" id="3.30.70.2740">
    <property type="match status" value="1"/>
</dbReference>